<comment type="caution">
    <text evidence="1">The sequence shown here is derived from an EMBL/GenBank/DDBJ whole genome shotgun (WGS) entry which is preliminary data.</text>
</comment>
<protein>
    <submittedName>
        <fullName evidence="1">Uncharacterized protein</fullName>
    </submittedName>
</protein>
<sequence>MGLIKPFSNISLPATFNSFNSTVPYDMEPFEIVNHWNKLNSNSISLAGGMSRKFIGKNISNHKPQKDFNFRTAKDVSIQKPENLGTHDKSRYVLHSRDELTDLSGEEQDKQNSGKQKIPVVKISRNGNQVQVSAKASPPTRVTHMTFHQLSASPSSLNAARRVLKLSGQPKT</sequence>
<organism evidence="1 2">
    <name type="scientific">Tanacetum coccineum</name>
    <dbReference type="NCBI Taxonomy" id="301880"/>
    <lineage>
        <taxon>Eukaryota</taxon>
        <taxon>Viridiplantae</taxon>
        <taxon>Streptophyta</taxon>
        <taxon>Embryophyta</taxon>
        <taxon>Tracheophyta</taxon>
        <taxon>Spermatophyta</taxon>
        <taxon>Magnoliopsida</taxon>
        <taxon>eudicotyledons</taxon>
        <taxon>Gunneridae</taxon>
        <taxon>Pentapetalae</taxon>
        <taxon>asterids</taxon>
        <taxon>campanulids</taxon>
        <taxon>Asterales</taxon>
        <taxon>Asteraceae</taxon>
        <taxon>Asteroideae</taxon>
        <taxon>Anthemideae</taxon>
        <taxon>Anthemidinae</taxon>
        <taxon>Tanacetum</taxon>
    </lineage>
</organism>
<keyword evidence="2" id="KW-1185">Reference proteome</keyword>
<name>A0ABQ4WVM8_9ASTR</name>
<reference evidence="1" key="2">
    <citation type="submission" date="2022-01" db="EMBL/GenBank/DDBJ databases">
        <authorList>
            <person name="Yamashiro T."/>
            <person name="Shiraishi A."/>
            <person name="Satake H."/>
            <person name="Nakayama K."/>
        </authorList>
    </citation>
    <scope>NUCLEOTIDE SEQUENCE</scope>
</reference>
<reference evidence="1" key="1">
    <citation type="journal article" date="2022" name="Int. J. Mol. Sci.">
        <title>Draft Genome of Tanacetum Coccineum: Genomic Comparison of Closely Related Tanacetum-Family Plants.</title>
        <authorList>
            <person name="Yamashiro T."/>
            <person name="Shiraishi A."/>
            <person name="Nakayama K."/>
            <person name="Satake H."/>
        </authorList>
    </citation>
    <scope>NUCLEOTIDE SEQUENCE</scope>
</reference>
<dbReference type="Proteomes" id="UP001151760">
    <property type="component" value="Unassembled WGS sequence"/>
</dbReference>
<dbReference type="EMBL" id="BQNB010008973">
    <property type="protein sequence ID" value="GJS56964.1"/>
    <property type="molecule type" value="Genomic_DNA"/>
</dbReference>
<evidence type="ECO:0000313" key="1">
    <source>
        <dbReference type="EMBL" id="GJS56964.1"/>
    </source>
</evidence>
<proteinExistence type="predicted"/>
<gene>
    <name evidence="1" type="ORF">Tco_0651748</name>
</gene>
<evidence type="ECO:0000313" key="2">
    <source>
        <dbReference type="Proteomes" id="UP001151760"/>
    </source>
</evidence>
<accession>A0ABQ4WVM8</accession>